<dbReference type="OrthoDB" id="658702at2"/>
<evidence type="ECO:0000313" key="2">
    <source>
        <dbReference type="Proteomes" id="UP000244450"/>
    </source>
</evidence>
<dbReference type="PROSITE" id="PS51257">
    <property type="entry name" value="PROKAR_LIPOPROTEIN"/>
    <property type="match status" value="1"/>
</dbReference>
<dbReference type="RefSeq" id="WP_108687038.1">
    <property type="nucleotide sequence ID" value="NZ_QCYK01000002.1"/>
</dbReference>
<evidence type="ECO:0000313" key="1">
    <source>
        <dbReference type="EMBL" id="PUZ25200.1"/>
    </source>
</evidence>
<protein>
    <recommendedName>
        <fullName evidence="3">DUF4595 domain-containing protein</fullName>
    </recommendedName>
</protein>
<reference evidence="1 2" key="1">
    <citation type="submission" date="2018-04" db="EMBL/GenBank/DDBJ databases">
        <title>Chitinophaga fuyangensis sp. nov., isolated from soil in a chemical factory.</title>
        <authorList>
            <person name="Chen K."/>
        </authorList>
    </citation>
    <scope>NUCLEOTIDE SEQUENCE [LARGE SCALE GENOMIC DNA]</scope>
    <source>
        <strain evidence="1 2">LY-1</strain>
    </source>
</reference>
<dbReference type="Proteomes" id="UP000244450">
    <property type="component" value="Unassembled WGS sequence"/>
</dbReference>
<accession>A0A2T7BFZ1</accession>
<dbReference type="AlphaFoldDB" id="A0A2T7BFZ1"/>
<proteinExistence type="predicted"/>
<dbReference type="EMBL" id="QCYK01000002">
    <property type="protein sequence ID" value="PUZ25200.1"/>
    <property type="molecule type" value="Genomic_DNA"/>
</dbReference>
<sequence>MLRAIVPLLAGFMLISACRKEDNGKGGNTRQDTAYMLTSIHRNGVIMDSLVYDQQTLLLKTIISPAADGKSIYSRLEFIYNKDNKVQRIAHYNGEGQLYLADSLSWNSGGFAVYTAAPGVAFSDSTQYTLDTEGQPTQIGSKDTVTSQLYEARMLNYSLLQLNNGNTVRVQTNSYQGNAGGYTTSSLETVMTYDTGLNPFYRLYRNCPLLVDYWQPQLDYAFDAQNNPATAAVTQDTYNAATDTRNSVIDNTDFTYVYDSTSHYPLEQRYALKVTNENGPHTEQYVIQFNYATIVQHK</sequence>
<gene>
    <name evidence="1" type="ORF">DCC81_12905</name>
</gene>
<evidence type="ECO:0008006" key="3">
    <source>
        <dbReference type="Google" id="ProtNLM"/>
    </source>
</evidence>
<comment type="caution">
    <text evidence="1">The sequence shown here is derived from an EMBL/GenBank/DDBJ whole genome shotgun (WGS) entry which is preliminary data.</text>
</comment>
<organism evidence="1 2">
    <name type="scientific">Chitinophaga parva</name>
    <dbReference type="NCBI Taxonomy" id="2169414"/>
    <lineage>
        <taxon>Bacteria</taxon>
        <taxon>Pseudomonadati</taxon>
        <taxon>Bacteroidota</taxon>
        <taxon>Chitinophagia</taxon>
        <taxon>Chitinophagales</taxon>
        <taxon>Chitinophagaceae</taxon>
        <taxon>Chitinophaga</taxon>
    </lineage>
</organism>
<keyword evidence="2" id="KW-1185">Reference proteome</keyword>
<name>A0A2T7BFZ1_9BACT</name>